<protein>
    <submittedName>
        <fullName evidence="2">Unannotated protein</fullName>
    </submittedName>
</protein>
<name>A0A6J7GKM4_9ZZZZ</name>
<feature type="region of interest" description="Disordered" evidence="1">
    <location>
        <begin position="57"/>
        <end position="76"/>
    </location>
</feature>
<sequence length="130" mass="13534">MTSPRTRRRAPLTVALATLLATGATAVGAPAANAATDSWSCWLGASSACSYDRHTLRSARGSNPDNRKVGAGASTSTSQNQLYGDWSWGFGYACKFLYADRVLYPLIKNGGSTTATFYGSSTYGSGAASC</sequence>
<accession>A0A6J7GKM4</accession>
<evidence type="ECO:0000313" key="2">
    <source>
        <dbReference type="EMBL" id="CAB4908987.1"/>
    </source>
</evidence>
<organism evidence="2">
    <name type="scientific">freshwater metagenome</name>
    <dbReference type="NCBI Taxonomy" id="449393"/>
    <lineage>
        <taxon>unclassified sequences</taxon>
        <taxon>metagenomes</taxon>
        <taxon>ecological metagenomes</taxon>
    </lineage>
</organism>
<gene>
    <name evidence="2" type="ORF">UFOPK3564_01095</name>
</gene>
<dbReference type="InterPro" id="IPR006311">
    <property type="entry name" value="TAT_signal"/>
</dbReference>
<dbReference type="AlphaFoldDB" id="A0A6J7GKM4"/>
<reference evidence="2" key="1">
    <citation type="submission" date="2020-05" db="EMBL/GenBank/DDBJ databases">
        <authorList>
            <person name="Chiriac C."/>
            <person name="Salcher M."/>
            <person name="Ghai R."/>
            <person name="Kavagutti S V."/>
        </authorList>
    </citation>
    <scope>NUCLEOTIDE SEQUENCE</scope>
</reference>
<proteinExistence type="predicted"/>
<dbReference type="PROSITE" id="PS51318">
    <property type="entry name" value="TAT"/>
    <property type="match status" value="1"/>
</dbReference>
<dbReference type="EMBL" id="CAFBMK010000046">
    <property type="protein sequence ID" value="CAB4908987.1"/>
    <property type="molecule type" value="Genomic_DNA"/>
</dbReference>
<evidence type="ECO:0000256" key="1">
    <source>
        <dbReference type="SAM" id="MobiDB-lite"/>
    </source>
</evidence>